<dbReference type="SUPFAM" id="SSF52540">
    <property type="entry name" value="P-loop containing nucleoside triphosphate hydrolases"/>
    <property type="match status" value="1"/>
</dbReference>
<evidence type="ECO:0000256" key="4">
    <source>
        <dbReference type="ARBA" id="ARBA00022840"/>
    </source>
</evidence>
<comment type="subcellular location">
    <subcellularLocation>
        <location evidence="1">Cell membrane</location>
        <topology evidence="1">Peripheral membrane protein</topology>
    </subcellularLocation>
</comment>
<evidence type="ECO:0000313" key="8">
    <source>
        <dbReference type="EMBL" id="MBM6400533.1"/>
    </source>
</evidence>
<dbReference type="PROSITE" id="PS50893">
    <property type="entry name" value="ABC_TRANSPORTER_2"/>
    <property type="match status" value="1"/>
</dbReference>
<dbReference type="InterPro" id="IPR003593">
    <property type="entry name" value="AAA+_ATPase"/>
</dbReference>
<evidence type="ECO:0000259" key="7">
    <source>
        <dbReference type="PROSITE" id="PS50893"/>
    </source>
</evidence>
<feature type="region of interest" description="Disordered" evidence="6">
    <location>
        <begin position="1"/>
        <end position="36"/>
    </location>
</feature>
<dbReference type="Pfam" id="PF00005">
    <property type="entry name" value="ABC_tran"/>
    <property type="match status" value="1"/>
</dbReference>
<feature type="compositionally biased region" description="Low complexity" evidence="6">
    <location>
        <begin position="1"/>
        <end position="24"/>
    </location>
</feature>
<reference evidence="8" key="1">
    <citation type="submission" date="2021-02" db="EMBL/GenBank/DDBJ databases">
        <title>Phycicoccus sp. MQZ13P-5T, whole genome shotgun sequence.</title>
        <authorList>
            <person name="Tuo L."/>
        </authorList>
    </citation>
    <scope>NUCLEOTIDE SEQUENCE</scope>
    <source>
        <strain evidence="8">MQZ13P-5</strain>
    </source>
</reference>
<dbReference type="InterPro" id="IPR027417">
    <property type="entry name" value="P-loop_NTPase"/>
</dbReference>
<keyword evidence="5" id="KW-0046">Antibiotic resistance</keyword>
<dbReference type="InterPro" id="IPR050763">
    <property type="entry name" value="ABC_transporter_ATP-binding"/>
</dbReference>
<evidence type="ECO:0000256" key="5">
    <source>
        <dbReference type="ARBA" id="ARBA00023251"/>
    </source>
</evidence>
<dbReference type="InterPro" id="IPR003439">
    <property type="entry name" value="ABC_transporter-like_ATP-bd"/>
</dbReference>
<name>A0ABS2CKW5_9MICO</name>
<feature type="domain" description="ABC transporter" evidence="7">
    <location>
        <begin position="43"/>
        <end position="273"/>
    </location>
</feature>
<keyword evidence="2" id="KW-0813">Transport</keyword>
<evidence type="ECO:0000256" key="3">
    <source>
        <dbReference type="ARBA" id="ARBA00022741"/>
    </source>
</evidence>
<accession>A0ABS2CKW5</accession>
<sequence>MTASPTPRRSTPAASSRSTASSCRARARGPCVTDGARGEGPALELVGLVKEFRGRRVVHGLSLSVPRGSLFGMVGPNGAGKTTTLSMATGLLRPDGGTARVLGHDVWADPAAAKAVMGVSPDGLRLFEQLSGRELLHYVADLRRMPVEESRPRAEELLAVLDLAADANTVVADYSAGMVKKISLAAALIHAPRLLVLDEPFEAVDPVSGQTIRTILRRYVGTGGTVVMSSHVMELVEGLCDRVAVVAGGRVLADDTVGALTAGGSLHERFLELVGASEVSGDGLTWLGG</sequence>
<protein>
    <submittedName>
        <fullName evidence="8">ABC transporter ATP-binding protein</fullName>
    </submittedName>
</protein>
<dbReference type="Gene3D" id="3.40.50.300">
    <property type="entry name" value="P-loop containing nucleotide triphosphate hydrolases"/>
    <property type="match status" value="1"/>
</dbReference>
<keyword evidence="4 8" id="KW-0067">ATP-binding</keyword>
<keyword evidence="9" id="KW-1185">Reference proteome</keyword>
<evidence type="ECO:0000256" key="6">
    <source>
        <dbReference type="SAM" id="MobiDB-lite"/>
    </source>
</evidence>
<dbReference type="GO" id="GO:0005524">
    <property type="term" value="F:ATP binding"/>
    <property type="evidence" value="ECO:0007669"/>
    <property type="project" value="UniProtKB-KW"/>
</dbReference>
<evidence type="ECO:0000256" key="1">
    <source>
        <dbReference type="ARBA" id="ARBA00004202"/>
    </source>
</evidence>
<evidence type="ECO:0000256" key="2">
    <source>
        <dbReference type="ARBA" id="ARBA00022448"/>
    </source>
</evidence>
<keyword evidence="3" id="KW-0547">Nucleotide-binding</keyword>
<dbReference type="PANTHER" id="PTHR42711:SF19">
    <property type="entry name" value="DOXORUBICIN RESISTANCE ATP-BINDING PROTEIN DRRA"/>
    <property type="match status" value="1"/>
</dbReference>
<dbReference type="SMART" id="SM00382">
    <property type="entry name" value="AAA"/>
    <property type="match status" value="1"/>
</dbReference>
<comment type="caution">
    <text evidence="8">The sequence shown here is derived from an EMBL/GenBank/DDBJ whole genome shotgun (WGS) entry which is preliminary data.</text>
</comment>
<dbReference type="Proteomes" id="UP001430172">
    <property type="component" value="Unassembled WGS sequence"/>
</dbReference>
<dbReference type="EMBL" id="JAFDVD010000009">
    <property type="protein sequence ID" value="MBM6400533.1"/>
    <property type="molecule type" value="Genomic_DNA"/>
</dbReference>
<evidence type="ECO:0000313" key="9">
    <source>
        <dbReference type="Proteomes" id="UP001430172"/>
    </source>
</evidence>
<organism evidence="8 9">
    <name type="scientific">Phycicoccus sonneratiae</name>
    <dbReference type="NCBI Taxonomy" id="2807628"/>
    <lineage>
        <taxon>Bacteria</taxon>
        <taxon>Bacillati</taxon>
        <taxon>Actinomycetota</taxon>
        <taxon>Actinomycetes</taxon>
        <taxon>Micrococcales</taxon>
        <taxon>Intrasporangiaceae</taxon>
        <taxon>Phycicoccus</taxon>
    </lineage>
</organism>
<dbReference type="PANTHER" id="PTHR42711">
    <property type="entry name" value="ABC TRANSPORTER ATP-BINDING PROTEIN"/>
    <property type="match status" value="1"/>
</dbReference>
<proteinExistence type="predicted"/>
<dbReference type="CDD" id="cd03230">
    <property type="entry name" value="ABC_DR_subfamily_A"/>
    <property type="match status" value="1"/>
</dbReference>
<gene>
    <name evidence="8" type="ORF">JQN70_09075</name>
</gene>